<evidence type="ECO:0000259" key="1">
    <source>
        <dbReference type="Pfam" id="PF00534"/>
    </source>
</evidence>
<reference evidence="2 3" key="1">
    <citation type="submission" date="2019-10" db="EMBL/GenBank/DDBJ databases">
        <title>Description of Paenibacillus pedi sp. nov.</title>
        <authorList>
            <person name="Carlier A."/>
            <person name="Qi S."/>
        </authorList>
    </citation>
    <scope>NUCLEOTIDE SEQUENCE [LARGE SCALE GENOMIC DNA]</scope>
    <source>
        <strain evidence="2 3">LMG 31457</strain>
    </source>
</reference>
<gene>
    <name evidence="2" type="ORF">GC097_30215</name>
</gene>
<feature type="domain" description="Glycosyl transferase family 1" evidence="1">
    <location>
        <begin position="235"/>
        <end position="320"/>
    </location>
</feature>
<accession>A0ABX1ZW84</accession>
<evidence type="ECO:0000313" key="3">
    <source>
        <dbReference type="Proteomes" id="UP000618579"/>
    </source>
</evidence>
<dbReference type="PANTHER" id="PTHR12526">
    <property type="entry name" value="GLYCOSYLTRANSFERASE"/>
    <property type="match status" value="1"/>
</dbReference>
<name>A0ABX1ZW84_9BACL</name>
<protein>
    <submittedName>
        <fullName evidence="2">Glycosyltransferase</fullName>
    </submittedName>
</protein>
<dbReference type="Gene3D" id="3.40.50.2000">
    <property type="entry name" value="Glycogen Phosphorylase B"/>
    <property type="match status" value="2"/>
</dbReference>
<comment type="caution">
    <text evidence="2">The sequence shown here is derived from an EMBL/GenBank/DDBJ whole genome shotgun (WGS) entry which is preliminary data.</text>
</comment>
<proteinExistence type="predicted"/>
<dbReference type="CDD" id="cd03801">
    <property type="entry name" value="GT4_PimA-like"/>
    <property type="match status" value="1"/>
</dbReference>
<dbReference type="Proteomes" id="UP000618579">
    <property type="component" value="Unassembled WGS sequence"/>
</dbReference>
<dbReference type="InterPro" id="IPR001296">
    <property type="entry name" value="Glyco_trans_1"/>
</dbReference>
<dbReference type="SUPFAM" id="SSF53756">
    <property type="entry name" value="UDP-Glycosyltransferase/glycogen phosphorylase"/>
    <property type="match status" value="1"/>
</dbReference>
<organism evidence="2 3">
    <name type="scientific">Paenibacillus planticolens</name>
    <dbReference type="NCBI Taxonomy" id="2654976"/>
    <lineage>
        <taxon>Bacteria</taxon>
        <taxon>Bacillati</taxon>
        <taxon>Bacillota</taxon>
        <taxon>Bacilli</taxon>
        <taxon>Bacillales</taxon>
        <taxon>Paenibacillaceae</taxon>
        <taxon>Paenibacillus</taxon>
    </lineage>
</organism>
<keyword evidence="3" id="KW-1185">Reference proteome</keyword>
<evidence type="ECO:0000313" key="2">
    <source>
        <dbReference type="EMBL" id="NOV04259.1"/>
    </source>
</evidence>
<sequence>MTVTFPIITLSIGGAQRMLAEMVNGLSAKGHDVTVLMPLNGALNYSINAKIVRTKQHYLIHESEYPKSDVIVSNFYTIVPGVHQASLKGKGVHVRLSLCYEPSFLPENQVSFPTYHISEHIVVLSNWQKQIIALNHGHQAHIVPVGVGTAFKNMHIRNTQSQLQISAIMRRPEGGYSWHREQEYLISQLEIVQARYPHVRINLMSPPEEFNSSPLLQAVKASHPAFRYLTPGHDGAMAYHYNETDIFVNSSTYDSASLPGLEAMRCGAALVTTYNGGNMDYCRHEQNGLMSYRYENRLAADVSRLIEDADLRRRLAAAGEAEAAKWTWERSVNAFEKALYEIRASR</sequence>
<dbReference type="EMBL" id="WHNZ01000079">
    <property type="protein sequence ID" value="NOV04259.1"/>
    <property type="molecule type" value="Genomic_DNA"/>
</dbReference>
<dbReference type="Pfam" id="PF00534">
    <property type="entry name" value="Glycos_transf_1"/>
    <property type="match status" value="1"/>
</dbReference>